<dbReference type="GeneID" id="24101000"/>
<gene>
    <name evidence="2" type="ORF">FIBRA_08336</name>
</gene>
<accession>J4H543</accession>
<dbReference type="Pfam" id="PF08641">
    <property type="entry name" value="Mis14"/>
    <property type="match status" value="1"/>
</dbReference>
<dbReference type="GO" id="GO:0000776">
    <property type="term" value="C:kinetochore"/>
    <property type="evidence" value="ECO:0007669"/>
    <property type="project" value="InterPro"/>
</dbReference>
<dbReference type="Proteomes" id="UP000006352">
    <property type="component" value="Unassembled WGS sequence"/>
</dbReference>
<name>J4H543_9APHY</name>
<dbReference type="GO" id="GO:0000070">
    <property type="term" value="P:mitotic sister chromatid segregation"/>
    <property type="evidence" value="ECO:0007669"/>
    <property type="project" value="InterPro"/>
</dbReference>
<keyword evidence="3" id="KW-1185">Reference proteome</keyword>
<dbReference type="EMBL" id="HE797223">
    <property type="protein sequence ID" value="CCM06089.1"/>
    <property type="molecule type" value="Genomic_DNA"/>
</dbReference>
<evidence type="ECO:0000313" key="3">
    <source>
        <dbReference type="Proteomes" id="UP000006352"/>
    </source>
</evidence>
<dbReference type="OrthoDB" id="2135762at2759"/>
<dbReference type="InterPro" id="IPR013950">
    <property type="entry name" value="Mis14/Nsl1"/>
</dbReference>
<feature type="region of interest" description="Disordered" evidence="1">
    <location>
        <begin position="186"/>
        <end position="205"/>
    </location>
</feature>
<sequence>MEIQREDPTRISVDSLPAWLRIKANYTRAAIAALDEELVTNGQIQERDALLKHLYNFIDKTFDITRPNLRINGRNFEEVDISEQEEEPFDEGFDRHIWSLAEQSLKWDREIATKRREHPTKVEELMQELLERQRELEDEPYEGSSTEGQLDHDDDAGLNHMLENVGEVAIKINAIHAELKQSVASQLERSQRVQEVADEMKALKP</sequence>
<evidence type="ECO:0000313" key="2">
    <source>
        <dbReference type="EMBL" id="CCM06089.1"/>
    </source>
</evidence>
<reference evidence="2 3" key="1">
    <citation type="journal article" date="2012" name="Appl. Environ. Microbiol.">
        <title>Short-read sequencing for genomic analysis of the brown rot fungus Fibroporia radiculosa.</title>
        <authorList>
            <person name="Tang J.D."/>
            <person name="Perkins A.D."/>
            <person name="Sonstegard T.S."/>
            <person name="Schroeder S.G."/>
            <person name="Burgess S.C."/>
            <person name="Diehl S.V."/>
        </authorList>
    </citation>
    <scope>NUCLEOTIDE SEQUENCE [LARGE SCALE GENOMIC DNA]</scope>
    <source>
        <strain evidence="2 3">TFFH 294</strain>
    </source>
</reference>
<evidence type="ECO:0000256" key="1">
    <source>
        <dbReference type="SAM" id="MobiDB-lite"/>
    </source>
</evidence>
<dbReference type="RefSeq" id="XP_012185372.1">
    <property type="nucleotide sequence ID" value="XM_012329982.1"/>
</dbReference>
<dbReference type="HOGENOM" id="CLU_088334_0_0_1"/>
<organism evidence="2 3">
    <name type="scientific">Fibroporia radiculosa</name>
    <dbReference type="NCBI Taxonomy" id="599839"/>
    <lineage>
        <taxon>Eukaryota</taxon>
        <taxon>Fungi</taxon>
        <taxon>Dikarya</taxon>
        <taxon>Basidiomycota</taxon>
        <taxon>Agaricomycotina</taxon>
        <taxon>Agaricomycetes</taxon>
        <taxon>Polyporales</taxon>
        <taxon>Fibroporiaceae</taxon>
        <taxon>Fibroporia</taxon>
    </lineage>
</organism>
<dbReference type="InParanoid" id="J4H543"/>
<feature type="region of interest" description="Disordered" evidence="1">
    <location>
        <begin position="135"/>
        <end position="157"/>
    </location>
</feature>
<dbReference type="AlphaFoldDB" id="J4H543"/>
<proteinExistence type="predicted"/>
<protein>
    <submittedName>
        <fullName evidence="2">Uncharacterized protein</fullName>
    </submittedName>
</protein>